<feature type="compositionally biased region" description="Pro residues" evidence="3">
    <location>
        <begin position="878"/>
        <end position="887"/>
    </location>
</feature>
<feature type="compositionally biased region" description="Polar residues" evidence="3">
    <location>
        <begin position="452"/>
        <end position="468"/>
    </location>
</feature>
<evidence type="ECO:0000256" key="3">
    <source>
        <dbReference type="SAM" id="MobiDB-lite"/>
    </source>
</evidence>
<protein>
    <submittedName>
        <fullName evidence="4">Hydrolase</fullName>
    </submittedName>
</protein>
<feature type="compositionally biased region" description="Basic and acidic residues" evidence="3">
    <location>
        <begin position="470"/>
        <end position="479"/>
    </location>
</feature>
<feature type="region of interest" description="Disordered" evidence="3">
    <location>
        <begin position="854"/>
        <end position="893"/>
    </location>
</feature>
<feature type="region of interest" description="Disordered" evidence="3">
    <location>
        <begin position="314"/>
        <end position="387"/>
    </location>
</feature>
<sequence length="1073" mass="118552">MLISLAHRSGLPSSPAGGAAAMEYQQPAGSFLANTTTTAPASQSLRLRRRDSLPLTVKTAEVRPAKRNSNYIRTTTAASPQVISSLIDQLSAISIPAHNHFENLLVGYDDAVPASASTSAAPSVHAHSERNSLKGHDGAGQDYANYHQSLRDQNDLYPDDACEPPVIRTSKPPSGKSPLTAPKKPSKAQSLSSYIGRSGGSSCSLHSTHSNASSFGKISIEVGAPCRLSSSSNRSSAESKRSSKGYKSLMYMSSREQLRQKETDRKRVTVQHPIDDSASIDSSRKAAFQLFPYEDTIKEEPYSAKDELQINETARESPRGAQRFPHSPQRLRLNLVDGPQGESLSDKGLIPERGSSLRHTGSPTRKAKKRRSQEKNRPKSRKIDAVPEVAEKMDPEAQRNKTILDELEQEENEVARRIRQLKERKMRRDELAGRMPVSSGPGATPTRAAHVSSLQSPECSPTTTVSSVSEDERRVQDPTKAHKVLGISHETALAEKLMVRPQDKPERVQSDRPSPSVLPQPRTSRQPRPRSLTLNDGNDLTPLPRNYAIALQTFAESALSPALEPSRSKSPGRRSTTMTKSNSDSSVPQRCNSLAVSSRVAFGRRSVTSSVIMEDTPLRHKHSSSVSEDATNNRLSPPSRAASEEPISRHRSMHISPPPDSHSMQLQRKRTSAKKRWSHPDLPQKAEKKHNEKVDRREQQLRAAAVQSPPHPIIEERPASMDSIDVEVHQYLDSPRLSQKIRHPQTGRIISFSEVGDPNGFAVFVCVGMGLTRFVMAFYDQLAATLKLRLITPERPGIGGMHLLAPWIPPSQMAPIGISQDSPPTQQLPRSQRFLRALPPSLLKVANSTFLSATSASLQRSGPKTSPKTRRKSIAPSPVQPVQPPTRPSLKDSHRHSMMMMDQVLPNASTLTLANATDPNHEEVQRMQELSGIAERQRAFDERLTFAIWDRATANANPATDLIVCLETKQNIGFRYEDINRPVVIHHGSKDSRVPVDNVRWLGKLMRKCEVRILEGEQHGLMASAQVMGNVLTEMAGDWEDWTSMIQKSNGEQRSVSRRRTTERLKSQISFSG</sequence>
<proteinExistence type="inferred from homology"/>
<keyword evidence="4" id="KW-0378">Hydrolase</keyword>
<dbReference type="OrthoDB" id="435520at2759"/>
<feature type="region of interest" description="Disordered" evidence="3">
    <location>
        <begin position="613"/>
        <end position="697"/>
    </location>
</feature>
<dbReference type="Gene3D" id="3.40.50.1820">
    <property type="entry name" value="alpha/beta hydrolase"/>
    <property type="match status" value="1"/>
</dbReference>
<feature type="region of interest" description="Disordered" evidence="3">
    <location>
        <begin position="227"/>
        <end position="276"/>
    </location>
</feature>
<keyword evidence="5" id="KW-1185">Reference proteome</keyword>
<dbReference type="InterPro" id="IPR029058">
    <property type="entry name" value="AB_hydrolase_fold"/>
</dbReference>
<dbReference type="GO" id="GO:0016787">
    <property type="term" value="F:hydrolase activity"/>
    <property type="evidence" value="ECO:0007669"/>
    <property type="project" value="UniProtKB-KW"/>
</dbReference>
<gene>
    <name evidence="4" type="ORF">GMOD_00007662</name>
</gene>
<feature type="coiled-coil region" evidence="2">
    <location>
        <begin position="400"/>
        <end position="427"/>
    </location>
</feature>
<keyword evidence="2" id="KW-0175">Coiled coil</keyword>
<feature type="compositionally biased region" description="Polar residues" evidence="3">
    <location>
        <begin position="573"/>
        <end position="592"/>
    </location>
</feature>
<feature type="compositionally biased region" description="Basic and acidic residues" evidence="3">
    <location>
        <begin position="373"/>
        <end position="387"/>
    </location>
</feature>
<feature type="compositionally biased region" description="Polar residues" evidence="3">
    <location>
        <begin position="624"/>
        <end position="636"/>
    </location>
</feature>
<dbReference type="AlphaFoldDB" id="A0A3M7MDV5"/>
<dbReference type="PANTHER" id="PTHR42886:SF29">
    <property type="entry name" value="PUMMELIG, ISOFORM A"/>
    <property type="match status" value="1"/>
</dbReference>
<dbReference type="PANTHER" id="PTHR42886">
    <property type="entry name" value="RE40534P-RELATED"/>
    <property type="match status" value="1"/>
</dbReference>
<evidence type="ECO:0000256" key="2">
    <source>
        <dbReference type="SAM" id="Coils"/>
    </source>
</evidence>
<dbReference type="Proteomes" id="UP000265663">
    <property type="component" value="Unassembled WGS sequence"/>
</dbReference>
<feature type="compositionally biased region" description="Low complexity" evidence="3">
    <location>
        <begin position="227"/>
        <end position="236"/>
    </location>
</feature>
<evidence type="ECO:0000256" key="1">
    <source>
        <dbReference type="ARBA" id="ARBA00038097"/>
    </source>
</evidence>
<evidence type="ECO:0000313" key="5">
    <source>
        <dbReference type="Proteomes" id="UP000265663"/>
    </source>
</evidence>
<feature type="compositionally biased region" description="Basic residues" evidence="3">
    <location>
        <begin position="667"/>
        <end position="677"/>
    </location>
</feature>
<evidence type="ECO:0000313" key="4">
    <source>
        <dbReference type="EMBL" id="RMZ72648.1"/>
    </source>
</evidence>
<feature type="compositionally biased region" description="Basic and acidic residues" evidence="3">
    <location>
        <begin position="256"/>
        <end position="267"/>
    </location>
</feature>
<feature type="region of interest" description="Disordered" evidence="3">
    <location>
        <begin position="1050"/>
        <end position="1073"/>
    </location>
</feature>
<dbReference type="EMBL" id="KE747833">
    <property type="protein sequence ID" value="RMZ72648.1"/>
    <property type="molecule type" value="Genomic_DNA"/>
</dbReference>
<accession>A0A3M7MDV5</accession>
<feature type="compositionally biased region" description="Basic and acidic residues" evidence="3">
    <location>
        <begin position="126"/>
        <end position="139"/>
    </location>
</feature>
<reference evidence="4 5" key="1">
    <citation type="journal article" date="2014" name="PLoS ONE">
        <title>De novo Genome Assembly of the Fungal Plant Pathogen Pyrenophora semeniperda.</title>
        <authorList>
            <person name="Soliai M.M."/>
            <person name="Meyer S.E."/>
            <person name="Udall J.A."/>
            <person name="Elzinga D.E."/>
            <person name="Hermansen R.A."/>
            <person name="Bodily P.M."/>
            <person name="Hart A.A."/>
            <person name="Coleman C.E."/>
        </authorList>
    </citation>
    <scope>NUCLEOTIDE SEQUENCE [LARGE SCALE GENOMIC DNA]</scope>
    <source>
        <strain evidence="4 5">CCB06</strain>
        <tissue evidence="4">Mycelium</tissue>
    </source>
</reference>
<comment type="similarity">
    <text evidence="1">Belongs to the peptidase S33 family. ABHD4/ABHD5 subfamily.</text>
</comment>
<organism evidence="4 5">
    <name type="scientific">Pyrenophora seminiperda CCB06</name>
    <dbReference type="NCBI Taxonomy" id="1302712"/>
    <lineage>
        <taxon>Eukaryota</taxon>
        <taxon>Fungi</taxon>
        <taxon>Dikarya</taxon>
        <taxon>Ascomycota</taxon>
        <taxon>Pezizomycotina</taxon>
        <taxon>Dothideomycetes</taxon>
        <taxon>Pleosporomycetidae</taxon>
        <taxon>Pleosporales</taxon>
        <taxon>Pleosporineae</taxon>
        <taxon>Pleosporaceae</taxon>
        <taxon>Pyrenophora</taxon>
    </lineage>
</organism>
<feature type="region of interest" description="Disordered" evidence="3">
    <location>
        <begin position="429"/>
        <end position="479"/>
    </location>
</feature>
<feature type="compositionally biased region" description="Polar residues" evidence="3">
    <location>
        <begin position="187"/>
        <end position="208"/>
    </location>
</feature>
<feature type="compositionally biased region" description="Basic and acidic residues" evidence="3">
    <location>
        <begin position="498"/>
        <end position="510"/>
    </location>
</feature>
<feature type="compositionally biased region" description="Low complexity" evidence="3">
    <location>
        <begin position="519"/>
        <end position="533"/>
    </location>
</feature>
<dbReference type="SUPFAM" id="SSF53474">
    <property type="entry name" value="alpha/beta-Hydrolases"/>
    <property type="match status" value="1"/>
</dbReference>
<feature type="compositionally biased region" description="Polar residues" evidence="3">
    <location>
        <begin position="854"/>
        <end position="866"/>
    </location>
</feature>
<feature type="compositionally biased region" description="Basic and acidic residues" evidence="3">
    <location>
        <begin position="678"/>
        <end position="697"/>
    </location>
</feature>
<feature type="region of interest" description="Disordered" evidence="3">
    <location>
        <begin position="119"/>
        <end position="208"/>
    </location>
</feature>
<feature type="region of interest" description="Disordered" evidence="3">
    <location>
        <begin position="498"/>
        <end position="543"/>
    </location>
</feature>
<feature type="region of interest" description="Disordered" evidence="3">
    <location>
        <begin position="558"/>
        <end position="592"/>
    </location>
</feature>
<name>A0A3M7MDV5_9PLEO</name>